<name>A0A2K1IV86_PHYPA</name>
<evidence type="ECO:0000313" key="3">
    <source>
        <dbReference type="Proteomes" id="UP000006727"/>
    </source>
</evidence>
<dbReference type="EMBL" id="ABEU02000020">
    <property type="protein sequence ID" value="PNR33195.1"/>
    <property type="molecule type" value="Genomic_DNA"/>
</dbReference>
<gene>
    <name evidence="1" type="ORF">PHYPA_025138</name>
</gene>
<dbReference type="AlphaFoldDB" id="A0A2K1IV86"/>
<evidence type="ECO:0000313" key="2">
    <source>
        <dbReference type="EnsemblPlants" id="Pp3c20_15060V3.1"/>
    </source>
</evidence>
<reference evidence="1 3" key="2">
    <citation type="journal article" date="2018" name="Plant J.">
        <title>The Physcomitrella patens chromosome-scale assembly reveals moss genome structure and evolution.</title>
        <authorList>
            <person name="Lang D."/>
            <person name="Ullrich K.K."/>
            <person name="Murat F."/>
            <person name="Fuchs J."/>
            <person name="Jenkins J."/>
            <person name="Haas F.B."/>
            <person name="Piednoel M."/>
            <person name="Gundlach H."/>
            <person name="Van Bel M."/>
            <person name="Meyberg R."/>
            <person name="Vives C."/>
            <person name="Morata J."/>
            <person name="Symeonidi A."/>
            <person name="Hiss M."/>
            <person name="Muchero W."/>
            <person name="Kamisugi Y."/>
            <person name="Saleh O."/>
            <person name="Blanc G."/>
            <person name="Decker E.L."/>
            <person name="van Gessel N."/>
            <person name="Grimwood J."/>
            <person name="Hayes R.D."/>
            <person name="Graham S.W."/>
            <person name="Gunter L.E."/>
            <person name="McDaniel S.F."/>
            <person name="Hoernstein S.N.W."/>
            <person name="Larsson A."/>
            <person name="Li F.W."/>
            <person name="Perroud P.F."/>
            <person name="Phillips J."/>
            <person name="Ranjan P."/>
            <person name="Rokshar D.S."/>
            <person name="Rothfels C.J."/>
            <person name="Schneider L."/>
            <person name="Shu S."/>
            <person name="Stevenson D.W."/>
            <person name="Thummler F."/>
            <person name="Tillich M."/>
            <person name="Villarreal Aguilar J.C."/>
            <person name="Widiez T."/>
            <person name="Wong G.K."/>
            <person name="Wymore A."/>
            <person name="Zhang Y."/>
            <person name="Zimmer A.D."/>
            <person name="Quatrano R.S."/>
            <person name="Mayer K.F.X."/>
            <person name="Goodstein D."/>
            <person name="Casacuberta J.M."/>
            <person name="Vandepoele K."/>
            <person name="Reski R."/>
            <person name="Cuming A.C."/>
            <person name="Tuskan G.A."/>
            <person name="Maumus F."/>
            <person name="Salse J."/>
            <person name="Schmutz J."/>
            <person name="Rensing S.A."/>
        </authorList>
    </citation>
    <scope>NUCLEOTIDE SEQUENCE [LARGE SCALE GENOMIC DNA]</scope>
    <source>
        <strain evidence="2 3">cv. Gransden 2004</strain>
    </source>
</reference>
<evidence type="ECO:0000313" key="1">
    <source>
        <dbReference type="EMBL" id="PNR33195.1"/>
    </source>
</evidence>
<dbReference type="InParanoid" id="A0A2K1IV86"/>
<organism evidence="1">
    <name type="scientific">Physcomitrium patens</name>
    <name type="common">Spreading-leaved earth moss</name>
    <name type="synonym">Physcomitrella patens</name>
    <dbReference type="NCBI Taxonomy" id="3218"/>
    <lineage>
        <taxon>Eukaryota</taxon>
        <taxon>Viridiplantae</taxon>
        <taxon>Streptophyta</taxon>
        <taxon>Embryophyta</taxon>
        <taxon>Bryophyta</taxon>
        <taxon>Bryophytina</taxon>
        <taxon>Bryopsida</taxon>
        <taxon>Funariidae</taxon>
        <taxon>Funariales</taxon>
        <taxon>Funariaceae</taxon>
        <taxon>Physcomitrium</taxon>
    </lineage>
</organism>
<dbReference type="Proteomes" id="UP000006727">
    <property type="component" value="Chromosome 20"/>
</dbReference>
<dbReference type="EnsemblPlants" id="Pp3c20_15060V3.1">
    <property type="protein sequence ID" value="Pp3c20_15060V3.1"/>
    <property type="gene ID" value="Pp3c20_15060"/>
</dbReference>
<reference evidence="2" key="3">
    <citation type="submission" date="2020-12" db="UniProtKB">
        <authorList>
            <consortium name="EnsemblPlants"/>
        </authorList>
    </citation>
    <scope>IDENTIFICATION</scope>
</reference>
<proteinExistence type="predicted"/>
<accession>A0A2K1IV86</accession>
<keyword evidence="3" id="KW-1185">Reference proteome</keyword>
<protein>
    <submittedName>
        <fullName evidence="1 2">Uncharacterized protein</fullName>
    </submittedName>
</protein>
<dbReference type="Gramene" id="Pp3c20_15060V3.1">
    <property type="protein sequence ID" value="Pp3c20_15060V3.1"/>
    <property type="gene ID" value="Pp3c20_15060"/>
</dbReference>
<sequence length="37" mass="4182">MIIPFAVFALANLLIRLLYHLCNLPYDGMIKGISFSL</sequence>
<reference evidence="1 3" key="1">
    <citation type="journal article" date="2008" name="Science">
        <title>The Physcomitrella genome reveals evolutionary insights into the conquest of land by plants.</title>
        <authorList>
            <person name="Rensing S."/>
            <person name="Lang D."/>
            <person name="Zimmer A."/>
            <person name="Terry A."/>
            <person name="Salamov A."/>
            <person name="Shapiro H."/>
            <person name="Nishiyama T."/>
            <person name="Perroud P.-F."/>
            <person name="Lindquist E."/>
            <person name="Kamisugi Y."/>
            <person name="Tanahashi T."/>
            <person name="Sakakibara K."/>
            <person name="Fujita T."/>
            <person name="Oishi K."/>
            <person name="Shin-I T."/>
            <person name="Kuroki Y."/>
            <person name="Toyoda A."/>
            <person name="Suzuki Y."/>
            <person name="Hashimoto A."/>
            <person name="Yamaguchi K."/>
            <person name="Sugano A."/>
            <person name="Kohara Y."/>
            <person name="Fujiyama A."/>
            <person name="Anterola A."/>
            <person name="Aoki S."/>
            <person name="Ashton N."/>
            <person name="Barbazuk W.B."/>
            <person name="Barker E."/>
            <person name="Bennetzen J."/>
            <person name="Bezanilla M."/>
            <person name="Blankenship R."/>
            <person name="Cho S.H."/>
            <person name="Dutcher S."/>
            <person name="Estelle M."/>
            <person name="Fawcett J.A."/>
            <person name="Gundlach H."/>
            <person name="Hanada K."/>
            <person name="Heyl A."/>
            <person name="Hicks K.A."/>
            <person name="Hugh J."/>
            <person name="Lohr M."/>
            <person name="Mayer K."/>
            <person name="Melkozernov A."/>
            <person name="Murata T."/>
            <person name="Nelson D."/>
            <person name="Pils B."/>
            <person name="Prigge M."/>
            <person name="Reiss B."/>
            <person name="Renner T."/>
            <person name="Rombauts S."/>
            <person name="Rushton P."/>
            <person name="Sanderfoot A."/>
            <person name="Schween G."/>
            <person name="Shiu S.-H."/>
            <person name="Stueber K."/>
            <person name="Theodoulou F.L."/>
            <person name="Tu H."/>
            <person name="Van de Peer Y."/>
            <person name="Verrier P.J."/>
            <person name="Waters E."/>
            <person name="Wood A."/>
            <person name="Yang L."/>
            <person name="Cove D."/>
            <person name="Cuming A."/>
            <person name="Hasebe M."/>
            <person name="Lucas S."/>
            <person name="Mishler D.B."/>
            <person name="Reski R."/>
            <person name="Grigoriev I."/>
            <person name="Quatrano R.S."/>
            <person name="Boore J.L."/>
        </authorList>
    </citation>
    <scope>NUCLEOTIDE SEQUENCE [LARGE SCALE GENOMIC DNA]</scope>
    <source>
        <strain evidence="2 3">cv. Gransden 2004</strain>
    </source>
</reference>